<organism evidence="1 2">
    <name type="scientific">Wuchereria bancrofti</name>
    <dbReference type="NCBI Taxonomy" id="6293"/>
    <lineage>
        <taxon>Eukaryota</taxon>
        <taxon>Metazoa</taxon>
        <taxon>Ecdysozoa</taxon>
        <taxon>Nematoda</taxon>
        <taxon>Chromadorea</taxon>
        <taxon>Rhabditida</taxon>
        <taxon>Spirurina</taxon>
        <taxon>Spiruromorpha</taxon>
        <taxon>Filarioidea</taxon>
        <taxon>Onchocercidae</taxon>
        <taxon>Wuchereria</taxon>
    </lineage>
</organism>
<comment type="caution">
    <text evidence="1">The sequence shown here is derived from an EMBL/GenBank/DDBJ whole genome shotgun (WGS) entry which is preliminary data.</text>
</comment>
<evidence type="ECO:0000313" key="2">
    <source>
        <dbReference type="Proteomes" id="UP000004810"/>
    </source>
</evidence>
<proteinExistence type="predicted"/>
<dbReference type="AlphaFoldDB" id="J9DNH1"/>
<reference evidence="2" key="1">
    <citation type="submission" date="2012-08" db="EMBL/GenBank/DDBJ databases">
        <title>The Genome Sequence of Wuchereria bancrofti.</title>
        <authorList>
            <person name="Nutman T.B."/>
            <person name="Fink D.L."/>
            <person name="Russ C."/>
            <person name="Young S."/>
            <person name="Zeng Q."/>
            <person name="Koehrsen M."/>
            <person name="Alvarado L."/>
            <person name="Berlin A."/>
            <person name="Chapman S.B."/>
            <person name="Chen Z."/>
            <person name="Freedman E."/>
            <person name="Gellesch M."/>
            <person name="Goldberg J."/>
            <person name="Griggs A."/>
            <person name="Gujja S."/>
            <person name="Heilman E.R."/>
            <person name="Heiman D."/>
            <person name="Hepburn T."/>
            <person name="Howarth C."/>
            <person name="Jen D."/>
            <person name="Larson L."/>
            <person name="Lewis B."/>
            <person name="Mehta T."/>
            <person name="Park D."/>
            <person name="Pearson M."/>
            <person name="Roberts A."/>
            <person name="Saif S."/>
            <person name="Shea T."/>
            <person name="Shenoy N."/>
            <person name="Sisk P."/>
            <person name="Stolte C."/>
            <person name="Sykes S."/>
            <person name="Walk T."/>
            <person name="White J."/>
            <person name="Yandava C."/>
            <person name="Haas B."/>
            <person name="Henn M.R."/>
            <person name="Nusbaum C."/>
            <person name="Birren B."/>
        </authorList>
    </citation>
    <scope>NUCLEOTIDE SEQUENCE [LARGE SCALE GENOMIC DNA]</scope>
    <source>
        <strain evidence="2">NA</strain>
    </source>
</reference>
<protein>
    <submittedName>
        <fullName evidence="1">Uncharacterized protein</fullName>
    </submittedName>
</protein>
<sequence length="110" mass="12146">MRAFKFDCSADIFIQAIAITSLALDATTERYEEIESLNTAYYSVVLVSLNSFPSATLEIVTALLDKKGKSPAVDLRNLTTLKFSTTQIITSSLFMNPQSTSNVLMRKIVT</sequence>
<gene>
    <name evidence="1" type="ORF">WUBG_17913</name>
</gene>
<dbReference type="EMBL" id="ADBV01019293">
    <property type="protein sequence ID" value="EJW71183.1"/>
    <property type="molecule type" value="Genomic_DNA"/>
</dbReference>
<evidence type="ECO:0000313" key="1">
    <source>
        <dbReference type="EMBL" id="EJW71183.1"/>
    </source>
</evidence>
<accession>J9DNH1</accession>
<dbReference type="Proteomes" id="UP000004810">
    <property type="component" value="Unassembled WGS sequence"/>
</dbReference>
<name>J9DNH1_WUCBA</name>